<feature type="transmembrane region" description="Helical" evidence="6">
    <location>
        <begin position="88"/>
        <end position="110"/>
    </location>
</feature>
<dbReference type="GO" id="GO:0005886">
    <property type="term" value="C:plasma membrane"/>
    <property type="evidence" value="ECO:0007669"/>
    <property type="project" value="UniProtKB-SubCell"/>
</dbReference>
<dbReference type="PANTHER" id="PTHR33931">
    <property type="entry name" value="HOLIN-LIKE PROTEIN CIDA-RELATED"/>
    <property type="match status" value="1"/>
</dbReference>
<keyword evidence="4 6" id="KW-1133">Transmembrane helix</keyword>
<keyword evidence="2" id="KW-1003">Cell membrane</keyword>
<feature type="transmembrane region" description="Helical" evidence="6">
    <location>
        <begin position="59"/>
        <end position="76"/>
    </location>
</feature>
<keyword evidence="5 6" id="KW-0472">Membrane</keyword>
<feature type="transmembrane region" description="Helical" evidence="6">
    <location>
        <begin position="7"/>
        <end position="24"/>
    </location>
</feature>
<dbReference type="AlphaFoldDB" id="A0A6N2RKG7"/>
<evidence type="ECO:0000256" key="5">
    <source>
        <dbReference type="ARBA" id="ARBA00023136"/>
    </source>
</evidence>
<evidence type="ECO:0000256" key="2">
    <source>
        <dbReference type="ARBA" id="ARBA00022475"/>
    </source>
</evidence>
<evidence type="ECO:0000256" key="3">
    <source>
        <dbReference type="ARBA" id="ARBA00022692"/>
    </source>
</evidence>
<dbReference type="Pfam" id="PF03788">
    <property type="entry name" value="LrgA"/>
    <property type="match status" value="1"/>
</dbReference>
<proteinExistence type="predicted"/>
<evidence type="ECO:0000256" key="4">
    <source>
        <dbReference type="ARBA" id="ARBA00022989"/>
    </source>
</evidence>
<dbReference type="PANTHER" id="PTHR33931:SF2">
    <property type="entry name" value="HOLIN-LIKE PROTEIN CIDA"/>
    <property type="match status" value="1"/>
</dbReference>
<name>A0A6N2RKG7_9FIRM</name>
<dbReference type="EMBL" id="CACRSW010000004">
    <property type="protein sequence ID" value="VYS80285.1"/>
    <property type="molecule type" value="Genomic_DNA"/>
</dbReference>
<sequence>MYYLKEFVILCVYLFLGAITRSIINYPIPEPVYGMIYLFIALQFSILKSEDIKETSDGILKNLAFLFVPAGVGILANVDVIKGKIFQIIILVIIGRIISMALTGLVVQFLQRRKDA</sequence>
<accession>A0A6N2RKG7</accession>
<reference evidence="7" key="1">
    <citation type="submission" date="2019-11" db="EMBL/GenBank/DDBJ databases">
        <authorList>
            <person name="Feng L."/>
        </authorList>
    </citation>
    <scope>NUCLEOTIDE SEQUENCE</scope>
    <source>
        <strain evidence="7">AvaginalisLFYP127</strain>
    </source>
</reference>
<feature type="transmembrane region" description="Helical" evidence="6">
    <location>
        <begin position="30"/>
        <end position="47"/>
    </location>
</feature>
<keyword evidence="3 6" id="KW-0812">Transmembrane</keyword>
<gene>
    <name evidence="7" type="primary">lrgA</name>
    <name evidence="7" type="ORF">AVLFYP127_01395</name>
</gene>
<evidence type="ECO:0000256" key="6">
    <source>
        <dbReference type="SAM" id="Phobius"/>
    </source>
</evidence>
<evidence type="ECO:0000256" key="1">
    <source>
        <dbReference type="ARBA" id="ARBA00004651"/>
    </source>
</evidence>
<organism evidence="7">
    <name type="scientific">Anaerococcus vaginalis</name>
    <dbReference type="NCBI Taxonomy" id="33037"/>
    <lineage>
        <taxon>Bacteria</taxon>
        <taxon>Bacillati</taxon>
        <taxon>Bacillota</taxon>
        <taxon>Tissierellia</taxon>
        <taxon>Tissierellales</taxon>
        <taxon>Peptoniphilaceae</taxon>
        <taxon>Anaerococcus</taxon>
    </lineage>
</organism>
<dbReference type="RefSeq" id="WP_156328529.1">
    <property type="nucleotide sequence ID" value="NZ_CACRSW010000004.1"/>
</dbReference>
<comment type="subcellular location">
    <subcellularLocation>
        <location evidence="1">Cell membrane</location>
        <topology evidence="1">Multi-pass membrane protein</topology>
    </subcellularLocation>
</comment>
<evidence type="ECO:0000313" key="7">
    <source>
        <dbReference type="EMBL" id="VYS80285.1"/>
    </source>
</evidence>
<protein>
    <submittedName>
        <fullName evidence="7">Antiholin-like protein LrgA</fullName>
    </submittedName>
</protein>
<dbReference type="InterPro" id="IPR005538">
    <property type="entry name" value="LrgA/CidA"/>
</dbReference>